<evidence type="ECO:0000313" key="3">
    <source>
        <dbReference type="Proteomes" id="UP000001357"/>
    </source>
</evidence>
<keyword evidence="1" id="KW-0732">Signal</keyword>
<gene>
    <name evidence="2" type="ORF">MONBRDRAFT_25666</name>
</gene>
<dbReference type="Proteomes" id="UP000001357">
    <property type="component" value="Unassembled WGS sequence"/>
</dbReference>
<feature type="chain" id="PRO_5002744908" evidence="1">
    <location>
        <begin position="22"/>
        <end position="390"/>
    </location>
</feature>
<protein>
    <submittedName>
        <fullName evidence="2">Uncharacterized protein</fullName>
    </submittedName>
</protein>
<name>A9V025_MONBE</name>
<reference evidence="2 3" key="1">
    <citation type="journal article" date="2008" name="Nature">
        <title>The genome of the choanoflagellate Monosiga brevicollis and the origin of metazoans.</title>
        <authorList>
            <consortium name="JGI Sequencing"/>
            <person name="King N."/>
            <person name="Westbrook M.J."/>
            <person name="Young S.L."/>
            <person name="Kuo A."/>
            <person name="Abedin M."/>
            <person name="Chapman J."/>
            <person name="Fairclough S."/>
            <person name="Hellsten U."/>
            <person name="Isogai Y."/>
            <person name="Letunic I."/>
            <person name="Marr M."/>
            <person name="Pincus D."/>
            <person name="Putnam N."/>
            <person name="Rokas A."/>
            <person name="Wright K.J."/>
            <person name="Zuzow R."/>
            <person name="Dirks W."/>
            <person name="Good M."/>
            <person name="Goodstein D."/>
            <person name="Lemons D."/>
            <person name="Li W."/>
            <person name="Lyons J.B."/>
            <person name="Morris A."/>
            <person name="Nichols S."/>
            <person name="Richter D.J."/>
            <person name="Salamov A."/>
            <person name="Bork P."/>
            <person name="Lim W.A."/>
            <person name="Manning G."/>
            <person name="Miller W.T."/>
            <person name="McGinnis W."/>
            <person name="Shapiro H."/>
            <person name="Tjian R."/>
            <person name="Grigoriev I.V."/>
            <person name="Rokhsar D."/>
        </authorList>
    </citation>
    <scope>NUCLEOTIDE SEQUENCE [LARGE SCALE GENOMIC DNA]</scope>
    <source>
        <strain evidence="3">MX1 / ATCC 50154</strain>
    </source>
</reference>
<organism evidence="2 3">
    <name type="scientific">Monosiga brevicollis</name>
    <name type="common">Choanoflagellate</name>
    <dbReference type="NCBI Taxonomy" id="81824"/>
    <lineage>
        <taxon>Eukaryota</taxon>
        <taxon>Choanoflagellata</taxon>
        <taxon>Craspedida</taxon>
        <taxon>Salpingoecidae</taxon>
        <taxon>Monosiga</taxon>
    </lineage>
</organism>
<dbReference type="EMBL" id="CH991552">
    <property type="protein sequence ID" value="EDQ88937.1"/>
    <property type="molecule type" value="Genomic_DNA"/>
</dbReference>
<dbReference type="KEGG" id="mbr:MONBRDRAFT_25666"/>
<accession>A9V025</accession>
<sequence length="390" mass="42064">MTQMMMAAVAAAMMAVGLVGAAPTRAEAPSKPVIPSAFISSFEFYSSGVYGGTGQYYYDADAQKNHYNLTVANPFFPAQAVPYGYFYSEAGAWMYIEGICKSLGTKFAPVFSFVQSPATTYQGSKTVNGRDCDVWGLTTAQANLSVCTQNSVLVEFISESQVSTTHYMTRMLFGDDFNPSKPTPAELAVPEACFEPPVVCNATNLTAETMDVYAFQPKNQTGNIVDQDVADLRGDTVFVCFDLLSNNTANDHYAVVTNYKINVIPKWGLYRECNGYPPYCIGDAMVEVGRESSISKGPLRGQCEPNLDYGSWLSMPSMGYCQDGPLDLAKNCSWQVASVGKTISGACLIENPAFLQACSQIVNGSIDAAVDLFKAAFDSEDPSKNGCPAL</sequence>
<dbReference type="GeneID" id="5891461"/>
<dbReference type="eggNOG" id="ENOG502SPEN">
    <property type="taxonomic scope" value="Eukaryota"/>
</dbReference>
<dbReference type="AlphaFoldDB" id="A9V025"/>
<dbReference type="RefSeq" id="XP_001746042.1">
    <property type="nucleotide sequence ID" value="XM_001745990.1"/>
</dbReference>
<dbReference type="InParanoid" id="A9V025"/>
<proteinExistence type="predicted"/>
<dbReference type="OMA" id="KETHATY"/>
<evidence type="ECO:0000313" key="2">
    <source>
        <dbReference type="EMBL" id="EDQ88937.1"/>
    </source>
</evidence>
<evidence type="ECO:0000256" key="1">
    <source>
        <dbReference type="SAM" id="SignalP"/>
    </source>
</evidence>
<keyword evidence="3" id="KW-1185">Reference proteome</keyword>
<feature type="signal peptide" evidence="1">
    <location>
        <begin position="1"/>
        <end position="21"/>
    </location>
</feature>